<keyword evidence="4" id="KW-1185">Reference proteome</keyword>
<organism evidence="3 4">
    <name type="scientific">Flavivirga aquatica</name>
    <dbReference type="NCBI Taxonomy" id="1849968"/>
    <lineage>
        <taxon>Bacteria</taxon>
        <taxon>Pseudomonadati</taxon>
        <taxon>Bacteroidota</taxon>
        <taxon>Flavobacteriia</taxon>
        <taxon>Flavobacteriales</taxon>
        <taxon>Flavobacteriaceae</taxon>
        <taxon>Flavivirga</taxon>
    </lineage>
</organism>
<dbReference type="Proteomes" id="UP000095713">
    <property type="component" value="Unassembled WGS sequence"/>
</dbReference>
<dbReference type="OrthoDB" id="1345084at2"/>
<dbReference type="Pfam" id="PF18962">
    <property type="entry name" value="Por_Secre_tail"/>
    <property type="match status" value="1"/>
</dbReference>
<protein>
    <recommendedName>
        <fullName evidence="2">Secretion system C-terminal sorting domain-containing protein</fullName>
    </recommendedName>
</protein>
<evidence type="ECO:0000259" key="2">
    <source>
        <dbReference type="Pfam" id="PF18962"/>
    </source>
</evidence>
<evidence type="ECO:0000256" key="1">
    <source>
        <dbReference type="ARBA" id="ARBA00022729"/>
    </source>
</evidence>
<proteinExistence type="predicted"/>
<dbReference type="STRING" id="1849968.A8C32_10840"/>
<dbReference type="NCBIfam" id="TIGR04183">
    <property type="entry name" value="Por_Secre_tail"/>
    <property type="match status" value="1"/>
</dbReference>
<evidence type="ECO:0000313" key="4">
    <source>
        <dbReference type="Proteomes" id="UP000095713"/>
    </source>
</evidence>
<name>A0A1E5TCZ5_9FLAO</name>
<sequence length="229" mass="25640">MKTYIALVFFTTFSLFGWSQITFNGAHPLFDNQNFTFNFDSVDGTGRNIYTTSPIDGNQPCGGIGVCELMIAWNDIDNQWEILADDGNGDFLSTFVIFKNTEESIPNPPSIILGTWEENTDLLISGQAGGNLTMANTILIGDVQDSALNVSNEKFLDLIRIYPNPVENILNIKSNQVLKTIDIYDVRGKTVLSISNNLNAIDISKLYRGLYFLKIKFKNFVITKKIMIN</sequence>
<dbReference type="InterPro" id="IPR026444">
    <property type="entry name" value="Secre_tail"/>
</dbReference>
<comment type="caution">
    <text evidence="3">The sequence shown here is derived from an EMBL/GenBank/DDBJ whole genome shotgun (WGS) entry which is preliminary data.</text>
</comment>
<keyword evidence="1" id="KW-0732">Signal</keyword>
<feature type="domain" description="Secretion system C-terminal sorting" evidence="2">
    <location>
        <begin position="161"/>
        <end position="228"/>
    </location>
</feature>
<gene>
    <name evidence="3" type="ORF">A8C32_10840</name>
</gene>
<evidence type="ECO:0000313" key="3">
    <source>
        <dbReference type="EMBL" id="OEK09217.1"/>
    </source>
</evidence>
<reference evidence="3 4" key="1">
    <citation type="submission" date="2016-05" db="EMBL/GenBank/DDBJ databases">
        <title>Draft Genome Sequence of Algibacter sp. Strain SK-16 Isolated from the Surface Water of Aburatsubo Inlet.</title>
        <authorList>
            <person name="Wong S.-K."/>
            <person name="Yoshizawa S."/>
            <person name="Nakajima Y."/>
            <person name="Ogura Y."/>
            <person name="Tetsuya H."/>
            <person name="Hamasaki K."/>
        </authorList>
    </citation>
    <scope>NUCLEOTIDE SEQUENCE [LARGE SCALE GENOMIC DNA]</scope>
    <source>
        <strain evidence="3 4">SK-16</strain>
    </source>
</reference>
<dbReference type="RefSeq" id="WP_069828654.1">
    <property type="nucleotide sequence ID" value="NZ_MDJD01000007.1"/>
</dbReference>
<dbReference type="AlphaFoldDB" id="A0A1E5TCZ5"/>
<accession>A0A1E5TCZ5</accession>
<dbReference type="EMBL" id="MDJD01000007">
    <property type="protein sequence ID" value="OEK09217.1"/>
    <property type="molecule type" value="Genomic_DNA"/>
</dbReference>